<comment type="caution">
    <text evidence="3">The sequence shown here is derived from an EMBL/GenBank/DDBJ whole genome shotgun (WGS) entry which is preliminary data.</text>
</comment>
<evidence type="ECO:0000313" key="4">
    <source>
        <dbReference type="Proteomes" id="UP000542720"/>
    </source>
</evidence>
<evidence type="ECO:0000256" key="1">
    <source>
        <dbReference type="SAM" id="MobiDB-lite"/>
    </source>
</evidence>
<dbReference type="AlphaFoldDB" id="A0A7W4QB98"/>
<dbReference type="RefSeq" id="WP_183089795.1">
    <property type="nucleotide sequence ID" value="NZ_JACJUD010000004.1"/>
</dbReference>
<name>A0A7W4QB98_9GAMM</name>
<feature type="compositionally biased region" description="Basic and acidic residues" evidence="1">
    <location>
        <begin position="58"/>
        <end position="68"/>
    </location>
</feature>
<feature type="chain" id="PRO_5031513407" description="Lipoprotein" evidence="2">
    <location>
        <begin position="19"/>
        <end position="86"/>
    </location>
</feature>
<gene>
    <name evidence="3" type="ORF">H3H51_14685</name>
</gene>
<dbReference type="PROSITE" id="PS51257">
    <property type="entry name" value="PROKAR_LIPOPROTEIN"/>
    <property type="match status" value="1"/>
</dbReference>
<protein>
    <recommendedName>
        <fullName evidence="5">Lipoprotein</fullName>
    </recommendedName>
</protein>
<sequence>MQKSLAYALMLAATLGLAACDKPSEDKAEEAREAQSEAQDSMNEAAEHSNEATQKAGEAAEERAKENAEEVPTAPVTPPPPANQQQ</sequence>
<keyword evidence="2" id="KW-0732">Signal</keyword>
<organism evidence="3 4">
    <name type="scientific">Aquipseudomonas ullengensis</name>
    <dbReference type="NCBI Taxonomy" id="2759166"/>
    <lineage>
        <taxon>Bacteria</taxon>
        <taxon>Pseudomonadati</taxon>
        <taxon>Pseudomonadota</taxon>
        <taxon>Gammaproteobacteria</taxon>
        <taxon>Pseudomonadales</taxon>
        <taxon>Pseudomonadaceae</taxon>
        <taxon>Aquipseudomonas</taxon>
    </lineage>
</organism>
<reference evidence="3 4" key="1">
    <citation type="submission" date="2020-08" db="EMBL/GenBank/DDBJ databases">
        <authorList>
            <person name="Kim C.M."/>
        </authorList>
    </citation>
    <scope>NUCLEOTIDE SEQUENCE [LARGE SCALE GENOMIC DNA]</scope>
    <source>
        <strain evidence="3 4">UL070</strain>
    </source>
</reference>
<feature type="region of interest" description="Disordered" evidence="1">
    <location>
        <begin position="21"/>
        <end position="86"/>
    </location>
</feature>
<feature type="compositionally biased region" description="Basic and acidic residues" evidence="1">
    <location>
        <begin position="22"/>
        <end position="35"/>
    </location>
</feature>
<proteinExistence type="predicted"/>
<accession>A0A7W4QB98</accession>
<dbReference type="Proteomes" id="UP000542720">
    <property type="component" value="Unassembled WGS sequence"/>
</dbReference>
<keyword evidence="4" id="KW-1185">Reference proteome</keyword>
<feature type="compositionally biased region" description="Pro residues" evidence="1">
    <location>
        <begin position="75"/>
        <end position="86"/>
    </location>
</feature>
<evidence type="ECO:0000313" key="3">
    <source>
        <dbReference type="EMBL" id="MBB2496275.1"/>
    </source>
</evidence>
<evidence type="ECO:0000256" key="2">
    <source>
        <dbReference type="SAM" id="SignalP"/>
    </source>
</evidence>
<evidence type="ECO:0008006" key="5">
    <source>
        <dbReference type="Google" id="ProtNLM"/>
    </source>
</evidence>
<feature type="signal peptide" evidence="2">
    <location>
        <begin position="1"/>
        <end position="18"/>
    </location>
</feature>
<dbReference type="EMBL" id="JACJUD010000004">
    <property type="protein sequence ID" value="MBB2496275.1"/>
    <property type="molecule type" value="Genomic_DNA"/>
</dbReference>